<dbReference type="AlphaFoldDB" id="A0A9Q0KU36"/>
<dbReference type="OrthoDB" id="1645289at2759"/>
<dbReference type="PANTHER" id="PTHR11439">
    <property type="entry name" value="GAG-POL-RELATED RETROTRANSPOSON"/>
    <property type="match status" value="1"/>
</dbReference>
<dbReference type="InterPro" id="IPR043502">
    <property type="entry name" value="DNA/RNA_pol_sf"/>
</dbReference>
<accession>A0A9Q0KU36</accession>
<dbReference type="CDD" id="cd09272">
    <property type="entry name" value="RNase_HI_RT_Ty1"/>
    <property type="match status" value="1"/>
</dbReference>
<sequence>MKDEMESMSKNQVWELVELPKGTSTVGCKWVFKTKRDPHGNIERYKARLVAKGYNQKANIDYKETFSPVSRKDSLRIIMALVAHYDLELHQMDVKTAFLNGDLIEEVYMDQPEGFNSDKGDHLVCKLKRSIYGLKQASRQWYLKFDSTITSYGFVENRADQCIYIKIKGTSFTILVLYVDDILIASNDLGMLHETKYFLTQNFDMKDMGEASYVLGIEIHRDMSLKTLGLSQKGYIDKILERFKIKQCSSSVAPVIKGDRLSLEQCPKTNLEKQAMQKIPYASVVGSLMYAQVCTRPDISFAVGVLGRFQVNPGLPHWKVAKKVLRYLQGTKDYMLTYRHVDVLELIGYSDSDYAGCEDTRKSTSGFIFLLGGGAVSWRSVKQPKTASSTMEAEVVACCEAVSQASWLRQFVIDLKVISSIERPIKIYCDNTSAVSFSNNTCSVSRCRHIEIKYFVVKEDVQDHHVQIEYVSTDDMVADPFTKGLPANVFVAHVGHMGLCKSFSD</sequence>
<name>A0A9Q0KU36_9MAGN</name>
<organism evidence="2 3">
    <name type="scientific">Protea cynaroides</name>
    <dbReference type="NCBI Taxonomy" id="273540"/>
    <lineage>
        <taxon>Eukaryota</taxon>
        <taxon>Viridiplantae</taxon>
        <taxon>Streptophyta</taxon>
        <taxon>Embryophyta</taxon>
        <taxon>Tracheophyta</taxon>
        <taxon>Spermatophyta</taxon>
        <taxon>Magnoliopsida</taxon>
        <taxon>Proteales</taxon>
        <taxon>Proteaceae</taxon>
        <taxon>Protea</taxon>
    </lineage>
</organism>
<protein>
    <recommendedName>
        <fullName evidence="1">Reverse transcriptase Ty1/copia-type domain-containing protein</fullName>
    </recommendedName>
</protein>
<evidence type="ECO:0000259" key="1">
    <source>
        <dbReference type="Pfam" id="PF07727"/>
    </source>
</evidence>
<dbReference type="EMBL" id="JAMYWD010000003">
    <property type="protein sequence ID" value="KAJ4976296.1"/>
    <property type="molecule type" value="Genomic_DNA"/>
</dbReference>
<dbReference type="Pfam" id="PF07727">
    <property type="entry name" value="RVT_2"/>
    <property type="match status" value="1"/>
</dbReference>
<dbReference type="InterPro" id="IPR013103">
    <property type="entry name" value="RVT_2"/>
</dbReference>
<dbReference type="Proteomes" id="UP001141806">
    <property type="component" value="Unassembled WGS sequence"/>
</dbReference>
<dbReference type="SUPFAM" id="SSF56672">
    <property type="entry name" value="DNA/RNA polymerases"/>
    <property type="match status" value="1"/>
</dbReference>
<reference evidence="2" key="1">
    <citation type="journal article" date="2023" name="Plant J.">
        <title>The genome of the king protea, Protea cynaroides.</title>
        <authorList>
            <person name="Chang J."/>
            <person name="Duong T.A."/>
            <person name="Schoeman C."/>
            <person name="Ma X."/>
            <person name="Roodt D."/>
            <person name="Barker N."/>
            <person name="Li Z."/>
            <person name="Van de Peer Y."/>
            <person name="Mizrachi E."/>
        </authorList>
    </citation>
    <scope>NUCLEOTIDE SEQUENCE</scope>
    <source>
        <tissue evidence="2">Young leaves</tissue>
    </source>
</reference>
<proteinExistence type="predicted"/>
<evidence type="ECO:0000313" key="2">
    <source>
        <dbReference type="EMBL" id="KAJ4976296.1"/>
    </source>
</evidence>
<dbReference type="PANTHER" id="PTHR11439:SF467">
    <property type="entry name" value="INTEGRASE CATALYTIC DOMAIN-CONTAINING PROTEIN"/>
    <property type="match status" value="1"/>
</dbReference>
<feature type="domain" description="Reverse transcriptase Ty1/copia-type" evidence="1">
    <location>
        <begin position="11"/>
        <end position="257"/>
    </location>
</feature>
<gene>
    <name evidence="2" type="ORF">NE237_001402</name>
</gene>
<comment type="caution">
    <text evidence="2">The sequence shown here is derived from an EMBL/GenBank/DDBJ whole genome shotgun (WGS) entry which is preliminary data.</text>
</comment>
<evidence type="ECO:0000313" key="3">
    <source>
        <dbReference type="Proteomes" id="UP001141806"/>
    </source>
</evidence>
<keyword evidence="3" id="KW-1185">Reference proteome</keyword>